<protein>
    <submittedName>
        <fullName evidence="1">Uncharacterized protein</fullName>
    </submittedName>
</protein>
<evidence type="ECO:0000313" key="1">
    <source>
        <dbReference type="EMBL" id="GGM49481.1"/>
    </source>
</evidence>
<dbReference type="AlphaFoldDB" id="A0A830FWH8"/>
<evidence type="ECO:0000313" key="2">
    <source>
        <dbReference type="Proteomes" id="UP000656367"/>
    </source>
</evidence>
<sequence length="43" mass="4830">MCVDEEYGPYMTVGDWDSFTAIEPSLNTPSEDVIDEAFAELEL</sequence>
<name>A0A830FWH8_HALAR</name>
<reference evidence="1" key="2">
    <citation type="submission" date="2020-09" db="EMBL/GenBank/DDBJ databases">
        <authorList>
            <person name="Sun Q."/>
            <person name="Ohkuma M."/>
        </authorList>
    </citation>
    <scope>NUCLEOTIDE SEQUENCE</scope>
    <source>
        <strain evidence="1">JCM 15759</strain>
    </source>
</reference>
<comment type="caution">
    <text evidence="1">The sequence shown here is derived from an EMBL/GenBank/DDBJ whole genome shotgun (WGS) entry which is preliminary data.</text>
</comment>
<gene>
    <name evidence="1" type="ORF">GCM10009006_33390</name>
</gene>
<reference evidence="1" key="1">
    <citation type="journal article" date="2014" name="Int. J. Syst. Evol. Microbiol.">
        <title>Complete genome sequence of Corynebacterium casei LMG S-19264T (=DSM 44701T), isolated from a smear-ripened cheese.</title>
        <authorList>
            <consortium name="US DOE Joint Genome Institute (JGI-PGF)"/>
            <person name="Walter F."/>
            <person name="Albersmeier A."/>
            <person name="Kalinowski J."/>
            <person name="Ruckert C."/>
        </authorList>
    </citation>
    <scope>NUCLEOTIDE SEQUENCE</scope>
    <source>
        <strain evidence="1">JCM 15759</strain>
    </source>
</reference>
<proteinExistence type="predicted"/>
<dbReference type="Proteomes" id="UP000656367">
    <property type="component" value="Unassembled WGS sequence"/>
</dbReference>
<accession>A0A830FWH8</accession>
<dbReference type="EMBL" id="BMON01000004">
    <property type="protein sequence ID" value="GGM49481.1"/>
    <property type="molecule type" value="Genomic_DNA"/>
</dbReference>
<organism evidence="1 2">
    <name type="scientific">Haloarcula argentinensis</name>
    <dbReference type="NCBI Taxonomy" id="43776"/>
    <lineage>
        <taxon>Archaea</taxon>
        <taxon>Methanobacteriati</taxon>
        <taxon>Methanobacteriota</taxon>
        <taxon>Stenosarchaea group</taxon>
        <taxon>Halobacteria</taxon>
        <taxon>Halobacteriales</taxon>
        <taxon>Haloarculaceae</taxon>
        <taxon>Haloarcula</taxon>
    </lineage>
</organism>